<dbReference type="InterPro" id="IPR035940">
    <property type="entry name" value="CAP_sf"/>
</dbReference>
<dbReference type="InterPro" id="IPR014044">
    <property type="entry name" value="CAP_dom"/>
</dbReference>
<evidence type="ECO:0000313" key="3">
    <source>
        <dbReference type="Proteomes" id="UP000038040"/>
    </source>
</evidence>
<dbReference type="Gene3D" id="3.40.33.10">
    <property type="entry name" value="CAP"/>
    <property type="match status" value="2"/>
</dbReference>
<gene>
    <name evidence="2" type="ORF">DME_LOCUS4042</name>
</gene>
<dbReference type="InterPro" id="IPR001283">
    <property type="entry name" value="CRISP-related"/>
</dbReference>
<reference evidence="2 4" key="2">
    <citation type="submission" date="2018-11" db="EMBL/GenBank/DDBJ databases">
        <authorList>
            <consortium name="Pathogen Informatics"/>
        </authorList>
    </citation>
    <scope>NUCLEOTIDE SEQUENCE [LARGE SCALE GENOMIC DNA]</scope>
</reference>
<dbReference type="AlphaFoldDB" id="A0A0N4URE3"/>
<evidence type="ECO:0000313" key="2">
    <source>
        <dbReference type="EMBL" id="VDN54069.1"/>
    </source>
</evidence>
<dbReference type="PANTHER" id="PTHR10334">
    <property type="entry name" value="CYSTEINE-RICH SECRETORY PROTEIN-RELATED"/>
    <property type="match status" value="1"/>
</dbReference>
<evidence type="ECO:0000313" key="5">
    <source>
        <dbReference type="WBParaSite" id="DME_0001061901-mRNA-1"/>
    </source>
</evidence>
<dbReference type="CDD" id="cd05380">
    <property type="entry name" value="CAP_euk"/>
    <property type="match status" value="1"/>
</dbReference>
<dbReference type="EMBL" id="UYYG01000258">
    <property type="protein sequence ID" value="VDN54069.1"/>
    <property type="molecule type" value="Genomic_DNA"/>
</dbReference>
<dbReference type="Proteomes" id="UP000274756">
    <property type="component" value="Unassembled WGS sequence"/>
</dbReference>
<feature type="domain" description="SCP" evidence="1">
    <location>
        <begin position="241"/>
        <end position="364"/>
    </location>
</feature>
<evidence type="ECO:0000259" key="1">
    <source>
        <dbReference type="Pfam" id="PF00188"/>
    </source>
</evidence>
<name>A0A0N4URE3_DRAME</name>
<sequence length="367" mass="41929">MSGNLECATVAQLANNIVPLDDMKWNCELEMIAEQYAEQCQIVPNQTISQKFNFYFYTFEDIGYMPFEIYETGILSDVHYDEFIGLSNEEWKYISEVGCSENYCEIRKNTSVSSVIMKFIACFYILRPGIDSSSSLLSHLSKDLAINEICITVVGDEERIPTSDDEPAVMALFMLIYLSKDEINHARLPTIVAAQSSTLSSTIFGPMESAKISPKLPFAEILHLLHLIFSYDKLFCRLAHRKSKKWQFLEIWNCFLEKSAMQRAQNCVLAESKEALEDELGESRKILWKNNKLHDGSIIIEAVESWWKNASYENFEELSRGKLTENHDFLSQLASMESTQIGCGIGNCLANHSDFGVYAIVCQYYPW</sequence>
<organism evidence="3 5">
    <name type="scientific">Dracunculus medinensis</name>
    <name type="common">Guinea worm</name>
    <dbReference type="NCBI Taxonomy" id="318479"/>
    <lineage>
        <taxon>Eukaryota</taxon>
        <taxon>Metazoa</taxon>
        <taxon>Ecdysozoa</taxon>
        <taxon>Nematoda</taxon>
        <taxon>Chromadorea</taxon>
        <taxon>Rhabditida</taxon>
        <taxon>Spirurina</taxon>
        <taxon>Dracunculoidea</taxon>
        <taxon>Dracunculidae</taxon>
        <taxon>Dracunculus</taxon>
    </lineage>
</organism>
<proteinExistence type="predicted"/>
<dbReference type="SUPFAM" id="SSF55797">
    <property type="entry name" value="PR-1-like"/>
    <property type="match status" value="2"/>
</dbReference>
<dbReference type="Proteomes" id="UP000038040">
    <property type="component" value="Unplaced"/>
</dbReference>
<evidence type="ECO:0000313" key="4">
    <source>
        <dbReference type="Proteomes" id="UP000274756"/>
    </source>
</evidence>
<keyword evidence="4" id="KW-1185">Reference proteome</keyword>
<accession>A0A0N4URE3</accession>
<reference evidence="5" key="1">
    <citation type="submission" date="2017-02" db="UniProtKB">
        <authorList>
            <consortium name="WormBaseParasite"/>
        </authorList>
    </citation>
    <scope>IDENTIFICATION</scope>
</reference>
<dbReference type="Pfam" id="PF00188">
    <property type="entry name" value="CAP"/>
    <property type="match status" value="1"/>
</dbReference>
<dbReference type="STRING" id="318479.A0A0N4URE3"/>
<protein>
    <submittedName>
        <fullName evidence="5">SCP domain-containing protein</fullName>
    </submittedName>
</protein>
<dbReference type="WBParaSite" id="DME_0001061901-mRNA-1">
    <property type="protein sequence ID" value="DME_0001061901-mRNA-1"/>
    <property type="gene ID" value="DME_0001061901"/>
</dbReference>